<dbReference type="EMBL" id="BAAADJ010000061">
    <property type="protein sequence ID" value="GAA0342874.1"/>
    <property type="molecule type" value="Genomic_DNA"/>
</dbReference>
<keyword evidence="1" id="KW-1133">Transmembrane helix</keyword>
<feature type="transmembrane region" description="Helical" evidence="1">
    <location>
        <begin position="21"/>
        <end position="39"/>
    </location>
</feature>
<organism evidence="2 3">
    <name type="scientific">Bacillus carboniphilus</name>
    <dbReference type="NCBI Taxonomy" id="86663"/>
    <lineage>
        <taxon>Bacteria</taxon>
        <taxon>Bacillati</taxon>
        <taxon>Bacillota</taxon>
        <taxon>Bacilli</taxon>
        <taxon>Bacillales</taxon>
        <taxon>Bacillaceae</taxon>
        <taxon>Bacillus</taxon>
    </lineage>
</organism>
<evidence type="ECO:0000313" key="3">
    <source>
        <dbReference type="Proteomes" id="UP001500782"/>
    </source>
</evidence>
<evidence type="ECO:0000256" key="1">
    <source>
        <dbReference type="SAM" id="Phobius"/>
    </source>
</evidence>
<dbReference type="Proteomes" id="UP001500782">
    <property type="component" value="Unassembled WGS sequence"/>
</dbReference>
<gene>
    <name evidence="2" type="ORF">GCM10008967_36660</name>
</gene>
<proteinExistence type="predicted"/>
<reference evidence="2 3" key="1">
    <citation type="journal article" date="2019" name="Int. J. Syst. Evol. Microbiol.">
        <title>The Global Catalogue of Microorganisms (GCM) 10K type strain sequencing project: providing services to taxonomists for standard genome sequencing and annotation.</title>
        <authorList>
            <consortium name="The Broad Institute Genomics Platform"/>
            <consortium name="The Broad Institute Genome Sequencing Center for Infectious Disease"/>
            <person name="Wu L."/>
            <person name="Ma J."/>
        </authorList>
    </citation>
    <scope>NUCLEOTIDE SEQUENCE [LARGE SCALE GENOMIC DNA]</scope>
    <source>
        <strain evidence="2 3">JCM 9731</strain>
    </source>
</reference>
<sequence length="62" mass="7341">MAMSLAKLTQRRIRPTHVQRVLLEGWMIGIPGYMPALLLQQQPLFFSTKVVKRKRDRLMRPH</sequence>
<evidence type="ECO:0000313" key="2">
    <source>
        <dbReference type="EMBL" id="GAA0342874.1"/>
    </source>
</evidence>
<keyword evidence="1" id="KW-0472">Membrane</keyword>
<accession>A0ABN0WNU3</accession>
<name>A0ABN0WNU3_9BACI</name>
<keyword evidence="1" id="KW-0812">Transmembrane</keyword>
<comment type="caution">
    <text evidence="2">The sequence shown here is derived from an EMBL/GenBank/DDBJ whole genome shotgun (WGS) entry which is preliminary data.</text>
</comment>
<protein>
    <submittedName>
        <fullName evidence="2">Uncharacterized protein</fullName>
    </submittedName>
</protein>
<keyword evidence="3" id="KW-1185">Reference proteome</keyword>